<organism evidence="1 2">
    <name type="scientific">Prorocentrum cordatum</name>
    <dbReference type="NCBI Taxonomy" id="2364126"/>
    <lineage>
        <taxon>Eukaryota</taxon>
        <taxon>Sar</taxon>
        <taxon>Alveolata</taxon>
        <taxon>Dinophyceae</taxon>
        <taxon>Prorocentrales</taxon>
        <taxon>Prorocentraceae</taxon>
        <taxon>Prorocentrum</taxon>
    </lineage>
</organism>
<dbReference type="Proteomes" id="UP001189429">
    <property type="component" value="Unassembled WGS sequence"/>
</dbReference>
<sequence length="258" mass="27376">MEGDVDFTIRVRQSERLETFRAEEHMEQTSFDLPVVKCQCAGGTGGVVLTMSNREGARGGGVYSWGSLRPDDPGVAAASGAGQCPGVGPLAGRVAARACPREPGWCLLPLPQSGPLKPQSLQMSTCATTGQRRLEWLVDSRKLRGNDKQAVSPSFDIACDGTEMPFRLMLYPKRSFKSSGGRGSVTLKCEVDLAEGAAPLTYRSYIGSGAAALPSAPVTHDFSKSALSRLPSDVGELNFSAVVDEALSVFVVALEVHK</sequence>
<gene>
    <name evidence="1" type="ORF">PCOR1329_LOCUS59307</name>
</gene>
<keyword evidence="2" id="KW-1185">Reference proteome</keyword>
<name>A0ABN9VR15_9DINO</name>
<reference evidence="1" key="1">
    <citation type="submission" date="2023-10" db="EMBL/GenBank/DDBJ databases">
        <authorList>
            <person name="Chen Y."/>
            <person name="Shah S."/>
            <person name="Dougan E. K."/>
            <person name="Thang M."/>
            <person name="Chan C."/>
        </authorList>
    </citation>
    <scope>NUCLEOTIDE SEQUENCE [LARGE SCALE GENOMIC DNA]</scope>
</reference>
<evidence type="ECO:0000313" key="2">
    <source>
        <dbReference type="Proteomes" id="UP001189429"/>
    </source>
</evidence>
<evidence type="ECO:0000313" key="1">
    <source>
        <dbReference type="EMBL" id="CAK0874366.1"/>
    </source>
</evidence>
<protein>
    <recommendedName>
        <fullName evidence="3">Coatomer subunit delta</fullName>
    </recommendedName>
</protein>
<proteinExistence type="predicted"/>
<evidence type="ECO:0008006" key="3">
    <source>
        <dbReference type="Google" id="ProtNLM"/>
    </source>
</evidence>
<dbReference type="EMBL" id="CAUYUJ010017393">
    <property type="protein sequence ID" value="CAK0874366.1"/>
    <property type="molecule type" value="Genomic_DNA"/>
</dbReference>
<accession>A0ABN9VR15</accession>
<comment type="caution">
    <text evidence="1">The sequence shown here is derived from an EMBL/GenBank/DDBJ whole genome shotgun (WGS) entry which is preliminary data.</text>
</comment>